<name>A0ACC2XXY5_9TREE</name>
<evidence type="ECO:0000313" key="1">
    <source>
        <dbReference type="EMBL" id="KAJ9128171.1"/>
    </source>
</evidence>
<sequence length="773" mass="83677">MSHIEFHGDIEMVSADASNSEPGPSKPTANGNSTVPNNGQASAVEFVIPPDPSASKAQAGNFSFVTSGSSLPPREIEAFPPSRKTGVVYDAQMMLHAPLHYDADIDWENSSTSDVDQPLSWHPEDPRRIQRIYDQLQQEGLTKQMLPLPCPPVSVADILLVHSEALWHKVEKTQYETNAEIEAQTDLYEYNSLYVNQHTAKAASLSAGGVVCATKAVVTGKVKNALAIVRPPGHHAEPECCMGFSFYNNVAVATKVVQKELGVKKVLILDWDVHHGNGTQKAFFDDPSVLYISIHRHDGGSFYPQSDFGALEVTGAGPGEGTSVNIPWPKRGFGDADYLYAFQKIIMPIAYEFAPELVIISAGFDAADGDTLGQCKVTPVGYAHMTYMLSALAGGKLVVALEGGYNLTAISNSAEAVARVLLGEPVPPLPPLQASDIATEVMYQVAKMQSRYWTSIDVQACMPIDEITANPDIYKVTYIPGEYDQGSSRTSSLQQVQDDLLAVSIERSAIEIPRTGHEHLDTSDRVVDWVNSKGYSLIDVNVLRALPTHRTHLNHKKNKLGEEEYSPTFGYTSKGHPDGLIAETQLLKYIWDNYVQLTEAQNVILIGHGSGCQALMCLINERPVEDQVKMIIQIAGMNTLVKPDTRQEDKINWFREHSKLYIPTNHPVLDEKGISKRLKTQIVTFPNAKPTDIMNAAFPEFTQVISTALGEPAPRAAPPYNTAPTVSASSAVGAGINGALAAAQQMTAAAVNGVASAVASVVHSTMPGSSGSH</sequence>
<gene>
    <name evidence="1" type="ORF">QFC24_000463</name>
</gene>
<proteinExistence type="predicted"/>
<organism evidence="1 2">
    <name type="scientific">Naganishia onofrii</name>
    <dbReference type="NCBI Taxonomy" id="1851511"/>
    <lineage>
        <taxon>Eukaryota</taxon>
        <taxon>Fungi</taxon>
        <taxon>Dikarya</taxon>
        <taxon>Basidiomycota</taxon>
        <taxon>Agaricomycotina</taxon>
        <taxon>Tremellomycetes</taxon>
        <taxon>Filobasidiales</taxon>
        <taxon>Filobasidiaceae</taxon>
        <taxon>Naganishia</taxon>
    </lineage>
</organism>
<dbReference type="EMBL" id="JASBWV010000001">
    <property type="protein sequence ID" value="KAJ9128171.1"/>
    <property type="molecule type" value="Genomic_DNA"/>
</dbReference>
<comment type="caution">
    <text evidence="1">The sequence shown here is derived from an EMBL/GenBank/DDBJ whole genome shotgun (WGS) entry which is preliminary data.</text>
</comment>
<evidence type="ECO:0000313" key="2">
    <source>
        <dbReference type="Proteomes" id="UP001234202"/>
    </source>
</evidence>
<protein>
    <submittedName>
        <fullName evidence="1">Uncharacterized protein</fullName>
    </submittedName>
</protein>
<reference evidence="1" key="1">
    <citation type="submission" date="2023-04" db="EMBL/GenBank/DDBJ databases">
        <title>Draft Genome sequencing of Naganishia species isolated from polar environments using Oxford Nanopore Technology.</title>
        <authorList>
            <person name="Leo P."/>
            <person name="Venkateswaran K."/>
        </authorList>
    </citation>
    <scope>NUCLEOTIDE SEQUENCE</scope>
    <source>
        <strain evidence="1">DBVPG 5303</strain>
    </source>
</reference>
<dbReference type="Proteomes" id="UP001234202">
    <property type="component" value="Unassembled WGS sequence"/>
</dbReference>
<keyword evidence="2" id="KW-1185">Reference proteome</keyword>
<accession>A0ACC2XXY5</accession>